<evidence type="ECO:0008006" key="3">
    <source>
        <dbReference type="Google" id="ProtNLM"/>
    </source>
</evidence>
<name>A0A4Y2GZ24_ARAVE</name>
<evidence type="ECO:0000313" key="1">
    <source>
        <dbReference type="EMBL" id="GBM59050.1"/>
    </source>
</evidence>
<gene>
    <name evidence="1" type="ORF">AVEN_7428_1</name>
</gene>
<dbReference type="SUPFAM" id="SSF56112">
    <property type="entry name" value="Protein kinase-like (PK-like)"/>
    <property type="match status" value="1"/>
</dbReference>
<dbReference type="Proteomes" id="UP000499080">
    <property type="component" value="Unassembled WGS sequence"/>
</dbReference>
<dbReference type="EMBL" id="BGPR01001663">
    <property type="protein sequence ID" value="GBM59050.1"/>
    <property type="molecule type" value="Genomic_DNA"/>
</dbReference>
<dbReference type="AlphaFoldDB" id="A0A4Y2GZ24"/>
<comment type="caution">
    <text evidence="1">The sequence shown here is derived from an EMBL/GenBank/DDBJ whole genome shotgun (WGS) entry which is preliminary data.</text>
</comment>
<accession>A0A4Y2GZ24</accession>
<evidence type="ECO:0000313" key="2">
    <source>
        <dbReference type="Proteomes" id="UP000499080"/>
    </source>
</evidence>
<dbReference type="OrthoDB" id="6431554at2759"/>
<proteinExistence type="predicted"/>
<protein>
    <recommendedName>
        <fullName evidence="3">Protein kinase domain-containing protein</fullName>
    </recommendedName>
</protein>
<dbReference type="InterPro" id="IPR011009">
    <property type="entry name" value="Kinase-like_dom_sf"/>
</dbReference>
<sequence>MSSSDLYSDIGPTHDGKQVVARTIGLLKKYFGCTDRKLLGKGSFGAVMRFKRPQGGDDAAIKCLVLDGVREGERKLRLRHSNLVTLFRSTTFWPLTVSCFEMHVFPKDLMTAVRKDEYLDSPEALQQLKTWLYQVLWISCTTSSCATWT</sequence>
<organism evidence="1 2">
    <name type="scientific">Araneus ventricosus</name>
    <name type="common">Orbweaver spider</name>
    <name type="synonym">Epeira ventricosa</name>
    <dbReference type="NCBI Taxonomy" id="182803"/>
    <lineage>
        <taxon>Eukaryota</taxon>
        <taxon>Metazoa</taxon>
        <taxon>Ecdysozoa</taxon>
        <taxon>Arthropoda</taxon>
        <taxon>Chelicerata</taxon>
        <taxon>Arachnida</taxon>
        <taxon>Araneae</taxon>
        <taxon>Araneomorphae</taxon>
        <taxon>Entelegynae</taxon>
        <taxon>Araneoidea</taxon>
        <taxon>Araneidae</taxon>
        <taxon>Araneus</taxon>
    </lineage>
</organism>
<reference evidence="1 2" key="1">
    <citation type="journal article" date="2019" name="Sci. Rep.">
        <title>Orb-weaving spider Araneus ventricosus genome elucidates the spidroin gene catalogue.</title>
        <authorList>
            <person name="Kono N."/>
            <person name="Nakamura H."/>
            <person name="Ohtoshi R."/>
            <person name="Moran D.A.P."/>
            <person name="Shinohara A."/>
            <person name="Yoshida Y."/>
            <person name="Fujiwara M."/>
            <person name="Mori M."/>
            <person name="Tomita M."/>
            <person name="Arakawa K."/>
        </authorList>
    </citation>
    <scope>NUCLEOTIDE SEQUENCE [LARGE SCALE GENOMIC DNA]</scope>
</reference>
<dbReference type="Gene3D" id="1.10.510.10">
    <property type="entry name" value="Transferase(Phosphotransferase) domain 1"/>
    <property type="match status" value="1"/>
</dbReference>
<keyword evidence="2" id="KW-1185">Reference proteome</keyword>